<name>X1VJP9_9ZZZZ</name>
<reference evidence="1" key="1">
    <citation type="journal article" date="2014" name="Front. Microbiol.">
        <title>High frequency of phylogenetically diverse reductive dehalogenase-homologous genes in deep subseafloor sedimentary metagenomes.</title>
        <authorList>
            <person name="Kawai M."/>
            <person name="Futagami T."/>
            <person name="Toyoda A."/>
            <person name="Takaki Y."/>
            <person name="Nishi S."/>
            <person name="Hori S."/>
            <person name="Arai W."/>
            <person name="Tsubouchi T."/>
            <person name="Morono Y."/>
            <person name="Uchiyama I."/>
            <person name="Ito T."/>
            <person name="Fujiyama A."/>
            <person name="Inagaki F."/>
            <person name="Takami H."/>
        </authorList>
    </citation>
    <scope>NUCLEOTIDE SEQUENCE</scope>
    <source>
        <strain evidence="1">Expedition CK06-06</strain>
    </source>
</reference>
<proteinExistence type="predicted"/>
<protein>
    <recommendedName>
        <fullName evidence="2">Restriction endonuclease type IV Mrr domain-containing protein</fullName>
    </recommendedName>
</protein>
<accession>X1VJP9</accession>
<dbReference type="EMBL" id="BARW01030637">
    <property type="protein sequence ID" value="GAJ08095.1"/>
    <property type="molecule type" value="Genomic_DNA"/>
</dbReference>
<organism evidence="1">
    <name type="scientific">marine sediment metagenome</name>
    <dbReference type="NCBI Taxonomy" id="412755"/>
    <lineage>
        <taxon>unclassified sequences</taxon>
        <taxon>metagenomes</taxon>
        <taxon>ecological metagenomes</taxon>
    </lineage>
</organism>
<evidence type="ECO:0008006" key="2">
    <source>
        <dbReference type="Google" id="ProtNLM"/>
    </source>
</evidence>
<comment type="caution">
    <text evidence="1">The sequence shown here is derived from an EMBL/GenBank/DDBJ whole genome shotgun (WGS) entry which is preliminary data.</text>
</comment>
<sequence length="219" mass="24951">EPQWIQEYITPGQETVDKEISDYSGRIKKAKVGLEKSEKERTKVRRPLKLLYGTGIDLEEIVWDVLEAVEAKVERPHNSSDEDGWISVRIGNYVNRGVLEIKGTRNNQFNKKGIRQLGEWIAKKTAEDGKQYKGIFIGNDSSDKPIEEREHPFSPDFKKSAEILKFCCLRTEDLYKIYLAKSSGKFDAAAFWSDVFGTNGILDVDKYFSGTIPKGNYSS</sequence>
<dbReference type="AlphaFoldDB" id="X1VJP9"/>
<feature type="non-terminal residue" evidence="1">
    <location>
        <position position="1"/>
    </location>
</feature>
<evidence type="ECO:0000313" key="1">
    <source>
        <dbReference type="EMBL" id="GAJ08095.1"/>
    </source>
</evidence>
<gene>
    <name evidence="1" type="ORF">S12H4_48933</name>
</gene>